<proteinExistence type="predicted"/>
<organism evidence="1 2">
    <name type="scientific">Solanum commersonii</name>
    <name type="common">Commerson's wild potato</name>
    <name type="synonym">Commerson's nightshade</name>
    <dbReference type="NCBI Taxonomy" id="4109"/>
    <lineage>
        <taxon>Eukaryota</taxon>
        <taxon>Viridiplantae</taxon>
        <taxon>Streptophyta</taxon>
        <taxon>Embryophyta</taxon>
        <taxon>Tracheophyta</taxon>
        <taxon>Spermatophyta</taxon>
        <taxon>Magnoliopsida</taxon>
        <taxon>eudicotyledons</taxon>
        <taxon>Gunneridae</taxon>
        <taxon>Pentapetalae</taxon>
        <taxon>asterids</taxon>
        <taxon>lamiids</taxon>
        <taxon>Solanales</taxon>
        <taxon>Solanaceae</taxon>
        <taxon>Solanoideae</taxon>
        <taxon>Solaneae</taxon>
        <taxon>Solanum</taxon>
    </lineage>
</organism>
<sequence>MSTHSFGHQSSDFGFAISPSGKSKTHGWLFFTDCVAEDRSAILVEIADEFSNPPFNQLIAFSFLPSVSLYFESLGGTVLLCETNRLRVLEQRAVHVNSATRQVGLDDPPTFISFFFSPFCSILRLSVHASSKTSNT</sequence>
<evidence type="ECO:0000313" key="1">
    <source>
        <dbReference type="EMBL" id="KAG5581057.1"/>
    </source>
</evidence>
<gene>
    <name evidence="1" type="ORF">H5410_051684</name>
</gene>
<protein>
    <submittedName>
        <fullName evidence="1">Uncharacterized protein</fullName>
    </submittedName>
</protein>
<accession>A0A9J5WYT2</accession>
<name>A0A9J5WYT2_SOLCO</name>
<keyword evidence="2" id="KW-1185">Reference proteome</keyword>
<dbReference type="Proteomes" id="UP000824120">
    <property type="component" value="Chromosome 10"/>
</dbReference>
<comment type="caution">
    <text evidence="1">The sequence shown here is derived from an EMBL/GenBank/DDBJ whole genome shotgun (WGS) entry which is preliminary data.</text>
</comment>
<reference evidence="1 2" key="1">
    <citation type="submission" date="2020-09" db="EMBL/GenBank/DDBJ databases">
        <title>De no assembly of potato wild relative species, Solanum commersonii.</title>
        <authorList>
            <person name="Cho K."/>
        </authorList>
    </citation>
    <scope>NUCLEOTIDE SEQUENCE [LARGE SCALE GENOMIC DNA]</scope>
    <source>
        <strain evidence="1">LZ3.2</strain>
        <tissue evidence="1">Leaf</tissue>
    </source>
</reference>
<dbReference type="AlphaFoldDB" id="A0A9J5WYT2"/>
<evidence type="ECO:0000313" key="2">
    <source>
        <dbReference type="Proteomes" id="UP000824120"/>
    </source>
</evidence>
<dbReference type="EMBL" id="JACXVP010000010">
    <property type="protein sequence ID" value="KAG5581057.1"/>
    <property type="molecule type" value="Genomic_DNA"/>
</dbReference>